<dbReference type="Proteomes" id="UP001642464">
    <property type="component" value="Unassembled WGS sequence"/>
</dbReference>
<reference evidence="2 3" key="1">
    <citation type="submission" date="2024-02" db="EMBL/GenBank/DDBJ databases">
        <authorList>
            <person name="Chen Y."/>
            <person name="Shah S."/>
            <person name="Dougan E. K."/>
            <person name="Thang M."/>
            <person name="Chan C."/>
        </authorList>
    </citation>
    <scope>NUCLEOTIDE SEQUENCE [LARGE SCALE GENOMIC DNA]</scope>
</reference>
<name>A0ABP0Q6V5_9DINO</name>
<evidence type="ECO:0000313" key="2">
    <source>
        <dbReference type="EMBL" id="CAK9082745.1"/>
    </source>
</evidence>
<evidence type="ECO:0000313" key="3">
    <source>
        <dbReference type="Proteomes" id="UP001642464"/>
    </source>
</evidence>
<feature type="region of interest" description="Disordered" evidence="1">
    <location>
        <begin position="457"/>
        <end position="477"/>
    </location>
</feature>
<gene>
    <name evidence="2" type="ORF">SCF082_LOCUS39309</name>
</gene>
<organism evidence="2 3">
    <name type="scientific">Durusdinium trenchii</name>
    <dbReference type="NCBI Taxonomy" id="1381693"/>
    <lineage>
        <taxon>Eukaryota</taxon>
        <taxon>Sar</taxon>
        <taxon>Alveolata</taxon>
        <taxon>Dinophyceae</taxon>
        <taxon>Suessiales</taxon>
        <taxon>Symbiodiniaceae</taxon>
        <taxon>Durusdinium</taxon>
    </lineage>
</organism>
<accession>A0ABP0Q6V5</accession>
<dbReference type="EMBL" id="CAXAMM010038993">
    <property type="protein sequence ID" value="CAK9082745.1"/>
    <property type="molecule type" value="Genomic_DNA"/>
</dbReference>
<proteinExistence type="predicted"/>
<comment type="caution">
    <text evidence="2">The sequence shown here is derived from an EMBL/GenBank/DDBJ whole genome shotgun (WGS) entry which is preliminary data.</text>
</comment>
<feature type="compositionally biased region" description="Polar residues" evidence="1">
    <location>
        <begin position="461"/>
        <end position="471"/>
    </location>
</feature>
<sequence length="859" mass="94002">MSGDTSSDSPDELSAYSDPQLWKRLPRKFRTELGEAGGTQPGDEVLAFLTDTRSELGQLMERFSGPVDSAEHTAARDLFEELQRRARDRAAWAIKRRAGLDPALQQPRVMQKVAHRALPDQGLQDTVSWLRKQSGAKSRCDLRVSHRATTRSDQSRAAREAAELLRWRSELADLIAEAKLPLAMQALLAAFSFMEKAGGVAVRDRVLVNLQEKVVASLRGEDRWGLRESGIDELIQSIVEKGGSVELAAQHRKVLWLDPKFAGGLGLEPTFPDPAPAALAPPEECQDTDECCSPSDCGASTDVMGSQQKFGGFKARAIGRWRTSCLREATSFEDSAVEAYSAVVDPGSNFLRIRPGKSTTTPPSNPEELRLRHRLVKSRRANRAWINASIVDDFRKLSDHVLGSTVAELRASAGVGRVKPRHCTEYILPLHCSLASWTMEIPVEAEPWLEDLGPATPSPVVGSSQAQSGDNFGSMDEEAARDEAEYEEGGASICKVQDTCDNPNLHFHYLLGRRLLRHLQHCLDVRKIGFLLASGKVTSCPFSDDLLQSGREKIFAELRKANCKAPVEEQAEGQPFYLCALEAILDLAGDPDAAAYHSGTNSFAEGVPLGVDCTLPRVPALFTAKQHWLCYEHIQEEAGVRENYITAKEHRDVVQKQFESEAELGAMEETNFAQAEKELGKIGIASLGALEKSDGSFRVIHDATHGLAVNAKIKVLDQVLSPTAIDSPCSTSASKGILCTEGLMSGRGRAAFYMLGKSGITQLVYVDDLLWSVGEKGASWVATAGESYRSIASLELLATLAAVVLFRTWLQNVEADQLTNADFSGFADSKRKLNEFRGEVLADALEFGIDFYEEVKSAK</sequence>
<feature type="non-terminal residue" evidence="2">
    <location>
        <position position="859"/>
    </location>
</feature>
<evidence type="ECO:0000256" key="1">
    <source>
        <dbReference type="SAM" id="MobiDB-lite"/>
    </source>
</evidence>
<keyword evidence="3" id="KW-1185">Reference proteome</keyword>
<protein>
    <submittedName>
        <fullName evidence="2">Uncharacterized protein</fullName>
    </submittedName>
</protein>